<accession>A0A4Z1NX69</accession>
<feature type="compositionally biased region" description="Acidic residues" evidence="1">
    <location>
        <begin position="352"/>
        <end position="365"/>
    </location>
</feature>
<protein>
    <submittedName>
        <fullName evidence="2">mRNA binding post-transcriptional regulator</fullName>
    </submittedName>
</protein>
<sequence>MYGNKKPMGAPPMGFYGELMDQFTDPNNNTTVLVGGLSGRVTDQQAWVSTTIPLTRVIRCLASAESKPFLSTTSTTPCSLVLPPTDRTVSITFPTCTLMGGAGEGLRLQVLQNAVAESDWLFQFLTMTPLVSSDKAKLVTSGQRPTRQQISTLHYRRLSERHCSKPRRYRTWYGSTSSKEAARTGRYGSTPSKVNLPEMADSGFLKELSTLAGTGILKTSCQRWQVWVHSLKSESARYGRYWIPERAVNIGRYRSPKKKLSDLAVQLQEHGLDGEEEEGNINAKAGPPSDKPLNEMTITLEITGIGGMLAPHPQPTTTPTRMVEDDPIRFLSANFSDAESLESSESDSNNSSEEDSDEEDGDEEGSVGSDLLLTPAEQARILMEEMDEDGPITAAPHRTHNEKPGDFLDRCQSPHSISHRE</sequence>
<dbReference type="AlphaFoldDB" id="A0A4Z1NX69"/>
<gene>
    <name evidence="2" type="ORF">E6O75_ATG09092</name>
</gene>
<evidence type="ECO:0000313" key="2">
    <source>
        <dbReference type="EMBL" id="TID16034.1"/>
    </source>
</evidence>
<feature type="region of interest" description="Disordered" evidence="1">
    <location>
        <begin position="271"/>
        <end position="294"/>
    </location>
</feature>
<comment type="caution">
    <text evidence="2">The sequence shown here is derived from an EMBL/GenBank/DDBJ whole genome shotgun (WGS) entry which is preliminary data.</text>
</comment>
<reference evidence="2 3" key="1">
    <citation type="submission" date="2019-04" db="EMBL/GenBank/DDBJ databases">
        <title>High contiguity whole genome sequence and gene annotation resource for two Venturia nashicola isolates.</title>
        <authorList>
            <person name="Prokchorchik M."/>
            <person name="Won K."/>
            <person name="Lee Y."/>
            <person name="Choi E.D."/>
            <person name="Segonzac C."/>
            <person name="Sohn K.H."/>
        </authorList>
    </citation>
    <scope>NUCLEOTIDE SEQUENCE [LARGE SCALE GENOMIC DNA]</scope>
    <source>
        <strain evidence="2 3">PRI2</strain>
    </source>
</reference>
<organism evidence="2 3">
    <name type="scientific">Venturia nashicola</name>
    <dbReference type="NCBI Taxonomy" id="86259"/>
    <lineage>
        <taxon>Eukaryota</taxon>
        <taxon>Fungi</taxon>
        <taxon>Dikarya</taxon>
        <taxon>Ascomycota</taxon>
        <taxon>Pezizomycotina</taxon>
        <taxon>Dothideomycetes</taxon>
        <taxon>Pleosporomycetidae</taxon>
        <taxon>Venturiales</taxon>
        <taxon>Venturiaceae</taxon>
        <taxon>Venturia</taxon>
    </lineage>
</organism>
<name>A0A4Z1NX69_9PEZI</name>
<keyword evidence="3" id="KW-1185">Reference proteome</keyword>
<proteinExistence type="predicted"/>
<feature type="region of interest" description="Disordered" evidence="1">
    <location>
        <begin position="337"/>
        <end position="421"/>
    </location>
</feature>
<feature type="compositionally biased region" description="Basic and acidic residues" evidence="1">
    <location>
        <begin position="399"/>
        <end position="409"/>
    </location>
</feature>
<dbReference type="EMBL" id="SNSC02000019">
    <property type="protein sequence ID" value="TID16034.1"/>
    <property type="molecule type" value="Genomic_DNA"/>
</dbReference>
<evidence type="ECO:0000256" key="1">
    <source>
        <dbReference type="SAM" id="MobiDB-lite"/>
    </source>
</evidence>
<dbReference type="Proteomes" id="UP000298493">
    <property type="component" value="Unassembled WGS sequence"/>
</dbReference>
<evidence type="ECO:0000313" key="3">
    <source>
        <dbReference type="Proteomes" id="UP000298493"/>
    </source>
</evidence>
<feature type="region of interest" description="Disordered" evidence="1">
    <location>
        <begin position="174"/>
        <end position="193"/>
    </location>
</feature>